<accession>A0ABT9YJ43</accession>
<gene>
    <name evidence="3" type="ORF">J2S05_002683</name>
</gene>
<reference evidence="3 4" key="1">
    <citation type="submission" date="2023-07" db="EMBL/GenBank/DDBJ databases">
        <title>Genomic Encyclopedia of Type Strains, Phase IV (KMG-IV): sequencing the most valuable type-strain genomes for metagenomic binning, comparative biology and taxonomic classification.</title>
        <authorList>
            <person name="Goeker M."/>
        </authorList>
    </citation>
    <scope>NUCLEOTIDE SEQUENCE [LARGE SCALE GENOMIC DNA]</scope>
    <source>
        <strain evidence="3 4">DSM 19154</strain>
    </source>
</reference>
<name>A0ABT9YJ43_9BACI</name>
<keyword evidence="4" id="KW-1185">Reference proteome</keyword>
<dbReference type="Pfam" id="PF13692">
    <property type="entry name" value="Glyco_trans_1_4"/>
    <property type="match status" value="1"/>
</dbReference>
<dbReference type="PANTHER" id="PTHR12526:SF510">
    <property type="entry name" value="D-INOSITOL 3-PHOSPHATE GLYCOSYLTRANSFERASE"/>
    <property type="match status" value="1"/>
</dbReference>
<keyword evidence="2" id="KW-0808">Transferase</keyword>
<sequence>MNHPNVLIIHHQGGGGMIHFLDQWKQNHHGQIYELYSDMKGLFFLIPDRDPRRITYPQLAGLIQQYEINELHIHHLWNIQISKLLNVIKRSGVSHRIWLHDFFSVCPFVFFVDQKGNYCGMPKEDPICDACASFGAKRIQMKHMLCESAPTIRSWRDQFRQLLSTAESITAPSESTKLIMESYEPSLCIDVIPHTLQLEYEPQKKVAIASLPIRIAVLGHIYAHKGVRELASLIMQSENAKLSCEFYLYGEAGRDLTKLTQSNFIKRSAYSSPDRLFSLLHEDHIDLVLIPSICPETFSYTTHEALLLGYPVICFDLGAQAEVVKERNAGWTVPANDPHGLYDMINELINNPEQIEQVKRTLYQGRSNE</sequence>
<dbReference type="RefSeq" id="WP_306983516.1">
    <property type="nucleotide sequence ID" value="NZ_JAUSUA010000004.1"/>
</dbReference>
<dbReference type="PANTHER" id="PTHR12526">
    <property type="entry name" value="GLYCOSYLTRANSFERASE"/>
    <property type="match status" value="1"/>
</dbReference>
<dbReference type="Proteomes" id="UP001225034">
    <property type="component" value="Unassembled WGS sequence"/>
</dbReference>
<organism evidence="3 4">
    <name type="scientific">Alkalicoccobacillus murimartini</name>
    <dbReference type="NCBI Taxonomy" id="171685"/>
    <lineage>
        <taxon>Bacteria</taxon>
        <taxon>Bacillati</taxon>
        <taxon>Bacillota</taxon>
        <taxon>Bacilli</taxon>
        <taxon>Bacillales</taxon>
        <taxon>Bacillaceae</taxon>
        <taxon>Alkalicoccobacillus</taxon>
    </lineage>
</organism>
<dbReference type="SUPFAM" id="SSF53756">
    <property type="entry name" value="UDP-Glycosyltransferase/glycogen phosphorylase"/>
    <property type="match status" value="1"/>
</dbReference>
<comment type="caution">
    <text evidence="3">The sequence shown here is derived from an EMBL/GenBank/DDBJ whole genome shotgun (WGS) entry which is preliminary data.</text>
</comment>
<proteinExistence type="predicted"/>
<keyword evidence="1" id="KW-0328">Glycosyltransferase</keyword>
<evidence type="ECO:0000313" key="3">
    <source>
        <dbReference type="EMBL" id="MDQ0207874.1"/>
    </source>
</evidence>
<evidence type="ECO:0000256" key="2">
    <source>
        <dbReference type="ARBA" id="ARBA00022679"/>
    </source>
</evidence>
<dbReference type="Gene3D" id="3.40.50.2000">
    <property type="entry name" value="Glycogen Phosphorylase B"/>
    <property type="match status" value="1"/>
</dbReference>
<protein>
    <submittedName>
        <fullName evidence="3">Glycosyltransferase involved in cell wall biosynthesis</fullName>
    </submittedName>
</protein>
<evidence type="ECO:0000313" key="4">
    <source>
        <dbReference type="Proteomes" id="UP001225034"/>
    </source>
</evidence>
<dbReference type="EMBL" id="JAUSUA010000004">
    <property type="protein sequence ID" value="MDQ0207874.1"/>
    <property type="molecule type" value="Genomic_DNA"/>
</dbReference>
<evidence type="ECO:0000256" key="1">
    <source>
        <dbReference type="ARBA" id="ARBA00022676"/>
    </source>
</evidence>